<sequence length="75" mass="8034">MVQKASQIVFICPLLLIILLSTSDVAFPQLHNNIPHTNEKIGHYRDIIGSIKASVDPSQPGHAGQGCSDCTPSLP</sequence>
<dbReference type="AlphaFoldDB" id="A0AAP0SAJ4"/>
<accession>A0AAP0SAJ4</accession>
<organism evidence="3 4">
    <name type="scientific">Liquidambar formosana</name>
    <name type="common">Formosan gum</name>
    <dbReference type="NCBI Taxonomy" id="63359"/>
    <lineage>
        <taxon>Eukaryota</taxon>
        <taxon>Viridiplantae</taxon>
        <taxon>Streptophyta</taxon>
        <taxon>Embryophyta</taxon>
        <taxon>Tracheophyta</taxon>
        <taxon>Spermatophyta</taxon>
        <taxon>Magnoliopsida</taxon>
        <taxon>eudicotyledons</taxon>
        <taxon>Gunneridae</taxon>
        <taxon>Pentapetalae</taxon>
        <taxon>Saxifragales</taxon>
        <taxon>Altingiaceae</taxon>
        <taxon>Liquidambar</taxon>
    </lineage>
</organism>
<proteinExistence type="predicted"/>
<evidence type="ECO:0000256" key="1">
    <source>
        <dbReference type="SAM" id="MobiDB-lite"/>
    </source>
</evidence>
<evidence type="ECO:0000256" key="2">
    <source>
        <dbReference type="SAM" id="SignalP"/>
    </source>
</evidence>
<protein>
    <recommendedName>
        <fullName evidence="5">Transmembrane protein</fullName>
    </recommendedName>
</protein>
<evidence type="ECO:0000313" key="4">
    <source>
        <dbReference type="Proteomes" id="UP001415857"/>
    </source>
</evidence>
<keyword evidence="2" id="KW-0732">Signal</keyword>
<comment type="caution">
    <text evidence="3">The sequence shown here is derived from an EMBL/GenBank/DDBJ whole genome shotgun (WGS) entry which is preliminary data.</text>
</comment>
<keyword evidence="4" id="KW-1185">Reference proteome</keyword>
<name>A0AAP0SAJ4_LIQFO</name>
<feature type="signal peptide" evidence="2">
    <location>
        <begin position="1"/>
        <end position="28"/>
    </location>
</feature>
<evidence type="ECO:0008006" key="5">
    <source>
        <dbReference type="Google" id="ProtNLM"/>
    </source>
</evidence>
<dbReference type="EMBL" id="JBBPBK010000002">
    <property type="protein sequence ID" value="KAK9290810.1"/>
    <property type="molecule type" value="Genomic_DNA"/>
</dbReference>
<dbReference type="Proteomes" id="UP001415857">
    <property type="component" value="Unassembled WGS sequence"/>
</dbReference>
<gene>
    <name evidence="3" type="ORF">L1049_008988</name>
</gene>
<feature type="chain" id="PRO_5042831426" description="Transmembrane protein" evidence="2">
    <location>
        <begin position="29"/>
        <end position="75"/>
    </location>
</feature>
<evidence type="ECO:0000313" key="3">
    <source>
        <dbReference type="EMBL" id="KAK9290810.1"/>
    </source>
</evidence>
<reference evidence="3 4" key="1">
    <citation type="journal article" date="2024" name="Plant J.">
        <title>Genome sequences and population genomics reveal climatic adaptation and genomic divergence between two closely related sweetgum species.</title>
        <authorList>
            <person name="Xu W.Q."/>
            <person name="Ren C.Q."/>
            <person name="Zhang X.Y."/>
            <person name="Comes H.P."/>
            <person name="Liu X.H."/>
            <person name="Li Y.G."/>
            <person name="Kettle C.J."/>
            <person name="Jalonen R."/>
            <person name="Gaisberger H."/>
            <person name="Ma Y.Z."/>
            <person name="Qiu Y.X."/>
        </authorList>
    </citation>
    <scope>NUCLEOTIDE SEQUENCE [LARGE SCALE GENOMIC DNA]</scope>
    <source>
        <strain evidence="3">Hangzhou</strain>
    </source>
</reference>
<feature type="region of interest" description="Disordered" evidence="1">
    <location>
        <begin position="55"/>
        <end position="75"/>
    </location>
</feature>